<proteinExistence type="predicted"/>
<keyword evidence="3" id="KW-1185">Reference proteome</keyword>
<dbReference type="InterPro" id="IPR012292">
    <property type="entry name" value="Globin/Proto"/>
</dbReference>
<reference evidence="2" key="1">
    <citation type="submission" date="2020-11" db="EMBL/GenBank/DDBJ databases">
        <authorList>
            <person name="Tran Van P."/>
        </authorList>
    </citation>
    <scope>NUCLEOTIDE SEQUENCE</scope>
</reference>
<protein>
    <submittedName>
        <fullName evidence="2">Uncharacterized protein</fullName>
    </submittedName>
</protein>
<dbReference type="EMBL" id="LR927357">
    <property type="protein sequence ID" value="CAD7255458.1"/>
    <property type="molecule type" value="Genomic_DNA"/>
</dbReference>
<sequence>MGNVHGLAYRRRSRCSESPKSGSPTCPTCPVCPTRVPPLTEEEKEIVRRTWKIIEENVARVGVITFT</sequence>
<evidence type="ECO:0000313" key="3">
    <source>
        <dbReference type="Proteomes" id="UP000677054"/>
    </source>
</evidence>
<evidence type="ECO:0000256" key="1">
    <source>
        <dbReference type="SAM" id="MobiDB-lite"/>
    </source>
</evidence>
<dbReference type="GO" id="GO:0020037">
    <property type="term" value="F:heme binding"/>
    <property type="evidence" value="ECO:0007669"/>
    <property type="project" value="InterPro"/>
</dbReference>
<organism evidence="2">
    <name type="scientific">Darwinula stevensoni</name>
    <dbReference type="NCBI Taxonomy" id="69355"/>
    <lineage>
        <taxon>Eukaryota</taxon>
        <taxon>Metazoa</taxon>
        <taxon>Ecdysozoa</taxon>
        <taxon>Arthropoda</taxon>
        <taxon>Crustacea</taxon>
        <taxon>Oligostraca</taxon>
        <taxon>Ostracoda</taxon>
        <taxon>Podocopa</taxon>
        <taxon>Podocopida</taxon>
        <taxon>Darwinulocopina</taxon>
        <taxon>Darwinuloidea</taxon>
        <taxon>Darwinulidae</taxon>
        <taxon>Darwinula</taxon>
    </lineage>
</organism>
<name>A0A7R9FUH9_9CRUS</name>
<evidence type="ECO:0000313" key="2">
    <source>
        <dbReference type="EMBL" id="CAD7255458.1"/>
    </source>
</evidence>
<accession>A0A7R9FUH9</accession>
<dbReference type="AlphaFoldDB" id="A0A7R9FUH9"/>
<dbReference type="EMBL" id="CAJPEV010027839">
    <property type="protein sequence ID" value="CAG0908878.1"/>
    <property type="molecule type" value="Genomic_DNA"/>
</dbReference>
<dbReference type="Gene3D" id="1.10.490.10">
    <property type="entry name" value="Globins"/>
    <property type="match status" value="1"/>
</dbReference>
<gene>
    <name evidence="2" type="ORF">DSTB1V02_LOCUS15203</name>
</gene>
<feature type="non-terminal residue" evidence="2">
    <location>
        <position position="67"/>
    </location>
</feature>
<dbReference type="Proteomes" id="UP000677054">
    <property type="component" value="Unassembled WGS sequence"/>
</dbReference>
<dbReference type="GO" id="GO:0019825">
    <property type="term" value="F:oxygen binding"/>
    <property type="evidence" value="ECO:0007669"/>
    <property type="project" value="InterPro"/>
</dbReference>
<feature type="region of interest" description="Disordered" evidence="1">
    <location>
        <begin position="1"/>
        <end position="27"/>
    </location>
</feature>